<dbReference type="PRINTS" id="PR00404">
    <property type="entry name" value="MADSDOMAIN"/>
</dbReference>
<organism evidence="8 9">
    <name type="scientific">Rhodofomes roseus</name>
    <dbReference type="NCBI Taxonomy" id="34475"/>
    <lineage>
        <taxon>Eukaryota</taxon>
        <taxon>Fungi</taxon>
        <taxon>Dikarya</taxon>
        <taxon>Basidiomycota</taxon>
        <taxon>Agaricomycotina</taxon>
        <taxon>Agaricomycetes</taxon>
        <taxon>Polyporales</taxon>
        <taxon>Rhodofomes</taxon>
    </lineage>
</organism>
<feature type="region of interest" description="Disordered" evidence="6">
    <location>
        <begin position="181"/>
        <end position="209"/>
    </location>
</feature>
<proteinExistence type="predicted"/>
<dbReference type="GeneID" id="72009621"/>
<evidence type="ECO:0000313" key="9">
    <source>
        <dbReference type="Proteomes" id="UP000814176"/>
    </source>
</evidence>
<protein>
    <recommendedName>
        <fullName evidence="7">MADS-box domain-containing protein</fullName>
    </recommendedName>
</protein>
<dbReference type="PANTHER" id="PTHR11945">
    <property type="entry name" value="MADS BOX PROTEIN"/>
    <property type="match status" value="1"/>
</dbReference>
<dbReference type="Pfam" id="PF00319">
    <property type="entry name" value="SRF-TF"/>
    <property type="match status" value="1"/>
</dbReference>
<accession>A0ABQ8KNM3</accession>
<evidence type="ECO:0000256" key="5">
    <source>
        <dbReference type="ARBA" id="ARBA00023242"/>
    </source>
</evidence>
<keyword evidence="5" id="KW-0539">Nucleus</keyword>
<feature type="compositionally biased region" description="Acidic residues" evidence="6">
    <location>
        <begin position="97"/>
        <end position="108"/>
    </location>
</feature>
<dbReference type="InterPro" id="IPR002100">
    <property type="entry name" value="TF_MADSbox"/>
</dbReference>
<sequence length="529" mass="55419">MGRRKIEIQPITHERNRSVTFLKRKNGLFKKAYELGVLCSVDVAVIIFEERPGHHVKLFQYCSTDVNSMVNRHIRFDGERDTRGPADFSGNTKNDNAEDDDEDGEDDDGTRPSKGRQATNKTAKVKTETTNGSLNINGAIPIRPVPQANTDLSMIDLDYRLSPTGGSSSMTIPISGERLSAASPPVRNISHSLSSKRPRLDDGSHLPAHANAMPALPQSLNLSSLAASAGSSNSNMPHYPYRLEVDMSSGYPVQTGVTPLPTAPGLPPTHSASHPSLQYGNPGLNMGMNGSGGMLGSQSAPAGFLPQLGQGAFGMDIGSGHHAPSMRTVGYPSSQHSQAGSASPYTPQHTPAPMYQQQRQTGVSTATAMALELLGQAAGGGDMGGGGQGGMSSFDWPVHGGGQQGHQENAGSSQSGTDSNSNWFDFLSGTSSGAQPNPLSAASLFPSTAPSARPVGISSAARSVGNFAMPASVSVASSPGTGQKRPREDDTASIHSMHSVHSMQSSGRERSEERASVGRRSVSVDKPPS</sequence>
<comment type="caution">
    <text evidence="8">The sequence shown here is derived from an EMBL/GenBank/DDBJ whole genome shotgun (WGS) entry which is preliminary data.</text>
</comment>
<name>A0ABQ8KNM3_9APHY</name>
<feature type="region of interest" description="Disordered" evidence="6">
    <location>
        <begin position="77"/>
        <end position="145"/>
    </location>
</feature>
<feature type="compositionally biased region" description="Basic and acidic residues" evidence="6">
    <location>
        <begin position="507"/>
        <end position="516"/>
    </location>
</feature>
<evidence type="ECO:0000256" key="4">
    <source>
        <dbReference type="ARBA" id="ARBA00023163"/>
    </source>
</evidence>
<feature type="compositionally biased region" description="Low complexity" evidence="6">
    <location>
        <begin position="493"/>
        <end position="506"/>
    </location>
</feature>
<feature type="compositionally biased region" description="Polar residues" evidence="6">
    <location>
        <begin position="116"/>
        <end position="136"/>
    </location>
</feature>
<feature type="compositionally biased region" description="Gly residues" evidence="6">
    <location>
        <begin position="379"/>
        <end position="390"/>
    </location>
</feature>
<dbReference type="Gene3D" id="3.40.1810.10">
    <property type="entry name" value="Transcription factor, MADS-box"/>
    <property type="match status" value="1"/>
</dbReference>
<reference evidence="8 9" key="1">
    <citation type="journal article" date="2021" name="Environ. Microbiol.">
        <title>Gene family expansions and transcriptome signatures uncover fungal adaptations to wood decay.</title>
        <authorList>
            <person name="Hage H."/>
            <person name="Miyauchi S."/>
            <person name="Viragh M."/>
            <person name="Drula E."/>
            <person name="Min B."/>
            <person name="Chaduli D."/>
            <person name="Navarro D."/>
            <person name="Favel A."/>
            <person name="Norest M."/>
            <person name="Lesage-Meessen L."/>
            <person name="Balint B."/>
            <person name="Merenyi Z."/>
            <person name="de Eugenio L."/>
            <person name="Morin E."/>
            <person name="Martinez A.T."/>
            <person name="Baldrian P."/>
            <person name="Stursova M."/>
            <person name="Martinez M.J."/>
            <person name="Novotny C."/>
            <person name="Magnuson J.K."/>
            <person name="Spatafora J.W."/>
            <person name="Maurice S."/>
            <person name="Pangilinan J."/>
            <person name="Andreopoulos W."/>
            <person name="LaButti K."/>
            <person name="Hundley H."/>
            <person name="Na H."/>
            <person name="Kuo A."/>
            <person name="Barry K."/>
            <person name="Lipzen A."/>
            <person name="Henrissat B."/>
            <person name="Riley R."/>
            <person name="Ahrendt S."/>
            <person name="Nagy L.G."/>
            <person name="Grigoriev I.V."/>
            <person name="Martin F."/>
            <person name="Rosso M.N."/>
        </authorList>
    </citation>
    <scope>NUCLEOTIDE SEQUENCE [LARGE SCALE GENOMIC DNA]</scope>
    <source>
        <strain evidence="8 9">CIRM-BRFM 1785</strain>
    </source>
</reference>
<feature type="compositionally biased region" description="Polar residues" evidence="6">
    <location>
        <begin position="331"/>
        <end position="363"/>
    </location>
</feature>
<evidence type="ECO:0000256" key="2">
    <source>
        <dbReference type="ARBA" id="ARBA00023015"/>
    </source>
</evidence>
<feature type="region of interest" description="Disordered" evidence="6">
    <location>
        <begin position="316"/>
        <end position="363"/>
    </location>
</feature>
<keyword evidence="4" id="KW-0804">Transcription</keyword>
<feature type="compositionally biased region" description="Polar residues" evidence="6">
    <location>
        <begin position="405"/>
        <end position="435"/>
    </location>
</feature>
<dbReference type="EMBL" id="JADCUA010000005">
    <property type="protein sequence ID" value="KAH9839758.1"/>
    <property type="molecule type" value="Genomic_DNA"/>
</dbReference>
<dbReference type="RefSeq" id="XP_047781408.1">
    <property type="nucleotide sequence ID" value="XM_047928889.1"/>
</dbReference>
<feature type="region of interest" description="Disordered" evidence="6">
    <location>
        <begin position="379"/>
        <end position="435"/>
    </location>
</feature>
<evidence type="ECO:0000259" key="7">
    <source>
        <dbReference type="PROSITE" id="PS50066"/>
    </source>
</evidence>
<feature type="domain" description="MADS-box" evidence="7">
    <location>
        <begin position="1"/>
        <end position="51"/>
    </location>
</feature>
<dbReference type="SUPFAM" id="SSF55455">
    <property type="entry name" value="SRF-like"/>
    <property type="match status" value="1"/>
</dbReference>
<feature type="region of interest" description="Disordered" evidence="6">
    <location>
        <begin position="473"/>
        <end position="529"/>
    </location>
</feature>
<keyword evidence="3" id="KW-0238">DNA-binding</keyword>
<dbReference type="SMART" id="SM00432">
    <property type="entry name" value="MADS"/>
    <property type="match status" value="1"/>
</dbReference>
<dbReference type="InterPro" id="IPR036879">
    <property type="entry name" value="TF_MADSbox_sf"/>
</dbReference>
<dbReference type="PANTHER" id="PTHR11945:SF534">
    <property type="entry name" value="MYOCYTE-SPECIFIC ENHANCER FACTOR 2"/>
    <property type="match status" value="1"/>
</dbReference>
<gene>
    <name evidence="8" type="ORF">C8Q71DRAFT_905173</name>
</gene>
<keyword evidence="2" id="KW-0805">Transcription regulation</keyword>
<dbReference type="PROSITE" id="PS50066">
    <property type="entry name" value="MADS_BOX_2"/>
    <property type="match status" value="1"/>
</dbReference>
<comment type="subcellular location">
    <subcellularLocation>
        <location evidence="1">Nucleus</location>
    </subcellularLocation>
</comment>
<evidence type="ECO:0000256" key="1">
    <source>
        <dbReference type="ARBA" id="ARBA00004123"/>
    </source>
</evidence>
<evidence type="ECO:0000256" key="3">
    <source>
        <dbReference type="ARBA" id="ARBA00023125"/>
    </source>
</evidence>
<dbReference type="Proteomes" id="UP000814176">
    <property type="component" value="Unassembled WGS sequence"/>
</dbReference>
<keyword evidence="9" id="KW-1185">Reference proteome</keyword>
<evidence type="ECO:0000256" key="6">
    <source>
        <dbReference type="SAM" id="MobiDB-lite"/>
    </source>
</evidence>
<evidence type="ECO:0000313" key="8">
    <source>
        <dbReference type="EMBL" id="KAH9839758.1"/>
    </source>
</evidence>